<dbReference type="AlphaFoldDB" id="A0A1F6VHD8"/>
<evidence type="ECO:0000313" key="3">
    <source>
        <dbReference type="EMBL" id="OGI69022.1"/>
    </source>
</evidence>
<proteinExistence type="inferred from homology"/>
<comment type="caution">
    <text evidence="3">The sequence shown here is derived from an EMBL/GenBank/DDBJ whole genome shotgun (WGS) entry which is preliminary data.</text>
</comment>
<name>A0A1F6VHD8_9PROT</name>
<dbReference type="CDD" id="cd06558">
    <property type="entry name" value="crotonase-like"/>
    <property type="match status" value="1"/>
</dbReference>
<evidence type="ECO:0000313" key="4">
    <source>
        <dbReference type="Proteomes" id="UP000179076"/>
    </source>
</evidence>
<dbReference type="PANTHER" id="PTHR11941">
    <property type="entry name" value="ENOYL-COA HYDRATASE-RELATED"/>
    <property type="match status" value="1"/>
</dbReference>
<dbReference type="InterPro" id="IPR029045">
    <property type="entry name" value="ClpP/crotonase-like_dom_sf"/>
</dbReference>
<dbReference type="GO" id="GO:0003824">
    <property type="term" value="F:catalytic activity"/>
    <property type="evidence" value="ECO:0007669"/>
    <property type="project" value="InterPro"/>
</dbReference>
<dbReference type="SUPFAM" id="SSF52096">
    <property type="entry name" value="ClpP/crotonase"/>
    <property type="match status" value="1"/>
</dbReference>
<dbReference type="Gene3D" id="3.90.226.10">
    <property type="entry name" value="2-enoyl-CoA Hydratase, Chain A, domain 1"/>
    <property type="match status" value="1"/>
</dbReference>
<reference evidence="3 4" key="1">
    <citation type="journal article" date="2016" name="Nat. Commun.">
        <title>Thousands of microbial genomes shed light on interconnected biogeochemical processes in an aquifer system.</title>
        <authorList>
            <person name="Anantharaman K."/>
            <person name="Brown C.T."/>
            <person name="Hug L.A."/>
            <person name="Sharon I."/>
            <person name="Castelle C.J."/>
            <person name="Probst A.J."/>
            <person name="Thomas B.C."/>
            <person name="Singh A."/>
            <person name="Wilkins M.J."/>
            <person name="Karaoz U."/>
            <person name="Brodie E.L."/>
            <person name="Williams K.H."/>
            <person name="Hubbard S.S."/>
            <person name="Banfield J.F."/>
        </authorList>
    </citation>
    <scope>NUCLEOTIDE SEQUENCE [LARGE SCALE GENOMIC DNA]</scope>
</reference>
<dbReference type="InterPro" id="IPR001753">
    <property type="entry name" value="Enoyl-CoA_hydra/iso"/>
</dbReference>
<dbReference type="PANTHER" id="PTHR11941:SF54">
    <property type="entry name" value="ENOYL-COA HYDRATASE, MITOCHONDRIAL"/>
    <property type="match status" value="1"/>
</dbReference>
<comment type="similarity">
    <text evidence="1 2">Belongs to the enoyl-CoA hydratase/isomerase family.</text>
</comment>
<dbReference type="PROSITE" id="PS00166">
    <property type="entry name" value="ENOYL_COA_HYDRATASE"/>
    <property type="match status" value="1"/>
</dbReference>
<sequence length="257" mass="27526">MPTYQFINYLSDNGLITITINRPPHNVLDIVSMEEMGAALHAAAADPTAKLVLITGSGEKAFSAGVEVADHAPDKVERMIQVFGDIFRHLEAIPIPTVAALNGVALGGGCELAIGCDMVVAAAHAKIGQPEIKLGVFPPIAAALLAKLIPPGKAYELVLGGESLSADEALRWGLVNKVYAKEEYTSALQSYLAQFLGLSRVALVFAKKAMRAARDLPFLDGLARADAIYLRELMATEDAQEGLAAFMQKRKPMWKNK</sequence>
<accession>A0A1F6VHD8</accession>
<dbReference type="Proteomes" id="UP000179076">
    <property type="component" value="Unassembled WGS sequence"/>
</dbReference>
<dbReference type="EMBL" id="MFSP01000030">
    <property type="protein sequence ID" value="OGI69022.1"/>
    <property type="molecule type" value="Genomic_DNA"/>
</dbReference>
<evidence type="ECO:0000256" key="2">
    <source>
        <dbReference type="RuleBase" id="RU003707"/>
    </source>
</evidence>
<dbReference type="GO" id="GO:0006635">
    <property type="term" value="P:fatty acid beta-oxidation"/>
    <property type="evidence" value="ECO:0007669"/>
    <property type="project" value="TreeGrafter"/>
</dbReference>
<evidence type="ECO:0000256" key="1">
    <source>
        <dbReference type="ARBA" id="ARBA00005254"/>
    </source>
</evidence>
<organism evidence="3 4">
    <name type="scientific">Candidatus Muproteobacteria bacterium RBG_16_60_9</name>
    <dbReference type="NCBI Taxonomy" id="1817755"/>
    <lineage>
        <taxon>Bacteria</taxon>
        <taxon>Pseudomonadati</taxon>
        <taxon>Pseudomonadota</taxon>
        <taxon>Candidatus Muproteobacteria</taxon>
    </lineage>
</organism>
<protein>
    <submittedName>
        <fullName evidence="3">Enoyl-CoA hydratase</fullName>
    </submittedName>
</protein>
<gene>
    <name evidence="3" type="ORF">A2W18_13810</name>
</gene>
<dbReference type="InterPro" id="IPR018376">
    <property type="entry name" value="Enoyl-CoA_hyd/isom_CS"/>
</dbReference>
<dbReference type="Pfam" id="PF00378">
    <property type="entry name" value="ECH_1"/>
    <property type="match status" value="1"/>
</dbReference>